<evidence type="ECO:0000313" key="2">
    <source>
        <dbReference type="Proteomes" id="UP000616885"/>
    </source>
</evidence>
<dbReference type="Proteomes" id="UP000616885">
    <property type="component" value="Unassembled WGS sequence"/>
</dbReference>
<reference evidence="1" key="1">
    <citation type="submission" date="2020-10" db="EMBL/GenBank/DDBJ databases">
        <title>High-Quality Genome Resource of Clonostachys rosea strain S41 by Oxford Nanopore Long-Read Sequencing.</title>
        <authorList>
            <person name="Wang H."/>
        </authorList>
    </citation>
    <scope>NUCLEOTIDE SEQUENCE</scope>
    <source>
        <strain evidence="1">S41</strain>
    </source>
</reference>
<name>A0A8H7KBD2_BIOOC</name>
<gene>
    <name evidence="1" type="ORF">IM811_002774</name>
</gene>
<comment type="caution">
    <text evidence="1">The sequence shown here is derived from an EMBL/GenBank/DDBJ whole genome shotgun (WGS) entry which is preliminary data.</text>
</comment>
<proteinExistence type="predicted"/>
<dbReference type="EMBL" id="JADCTT010000010">
    <property type="protein sequence ID" value="KAF9747440.1"/>
    <property type="molecule type" value="Genomic_DNA"/>
</dbReference>
<protein>
    <submittedName>
        <fullName evidence="1">Uncharacterized protein</fullName>
    </submittedName>
</protein>
<dbReference type="AlphaFoldDB" id="A0A8H7KBD2"/>
<evidence type="ECO:0000313" key="1">
    <source>
        <dbReference type="EMBL" id="KAF9747440.1"/>
    </source>
</evidence>
<sequence>MFAFVSSFLLPPSPAIHSPSNIQPPGPIYINAQRVYLFTYSPLVARLTAATQRQPDRSWTILPPTHKAAKTRNPGFSSANLSFRWLKGRVSHASAAPISWLLWPFTVASRVLLTPPSTQPPPGSNQEAI</sequence>
<organism evidence="1 2">
    <name type="scientific">Bionectria ochroleuca</name>
    <name type="common">Gliocladium roseum</name>
    <dbReference type="NCBI Taxonomy" id="29856"/>
    <lineage>
        <taxon>Eukaryota</taxon>
        <taxon>Fungi</taxon>
        <taxon>Dikarya</taxon>
        <taxon>Ascomycota</taxon>
        <taxon>Pezizomycotina</taxon>
        <taxon>Sordariomycetes</taxon>
        <taxon>Hypocreomycetidae</taxon>
        <taxon>Hypocreales</taxon>
        <taxon>Bionectriaceae</taxon>
        <taxon>Clonostachys</taxon>
    </lineage>
</organism>
<accession>A0A8H7KBD2</accession>